<accession>A0A803NU29</accession>
<proteinExistence type="predicted"/>
<keyword evidence="2" id="KW-1185">Reference proteome</keyword>
<reference evidence="1" key="2">
    <citation type="submission" date="2021-03" db="UniProtKB">
        <authorList>
            <consortium name="EnsemblPlants"/>
        </authorList>
    </citation>
    <scope>IDENTIFICATION</scope>
</reference>
<evidence type="ECO:0000313" key="1">
    <source>
        <dbReference type="EnsemblPlants" id="cds.evm.model.02.1553"/>
    </source>
</evidence>
<name>A0A803NU29_CANSA</name>
<evidence type="ECO:0000313" key="2">
    <source>
        <dbReference type="Proteomes" id="UP000596661"/>
    </source>
</evidence>
<dbReference type="EnsemblPlants" id="evm.model.02.1553">
    <property type="protein sequence ID" value="cds.evm.model.02.1553"/>
    <property type="gene ID" value="evm.TU.02.1553"/>
</dbReference>
<dbReference type="Proteomes" id="UP000596661">
    <property type="component" value="Chromosome 2"/>
</dbReference>
<protein>
    <submittedName>
        <fullName evidence="1">Uncharacterized protein</fullName>
    </submittedName>
</protein>
<reference evidence="1" key="1">
    <citation type="submission" date="2018-11" db="EMBL/GenBank/DDBJ databases">
        <authorList>
            <person name="Grassa J C."/>
        </authorList>
    </citation>
    <scope>NUCLEOTIDE SEQUENCE [LARGE SCALE GENOMIC DNA]</scope>
</reference>
<organism evidence="1 2">
    <name type="scientific">Cannabis sativa</name>
    <name type="common">Hemp</name>
    <name type="synonym">Marijuana</name>
    <dbReference type="NCBI Taxonomy" id="3483"/>
    <lineage>
        <taxon>Eukaryota</taxon>
        <taxon>Viridiplantae</taxon>
        <taxon>Streptophyta</taxon>
        <taxon>Embryophyta</taxon>
        <taxon>Tracheophyta</taxon>
        <taxon>Spermatophyta</taxon>
        <taxon>Magnoliopsida</taxon>
        <taxon>eudicotyledons</taxon>
        <taxon>Gunneridae</taxon>
        <taxon>Pentapetalae</taxon>
        <taxon>rosids</taxon>
        <taxon>fabids</taxon>
        <taxon>Rosales</taxon>
        <taxon>Cannabaceae</taxon>
        <taxon>Cannabis</taxon>
    </lineage>
</organism>
<sequence>MNTGKSSADLFQGFGDFVLTSIACYYAKDAFSHGGSKLRKKKLIILAPLSEYRIKMDIDESLRWCDINKQNFIQTITNQRWYDDFQARNSMRFSLITKDEVREWEK</sequence>
<dbReference type="Gramene" id="evm.model.02.1553">
    <property type="protein sequence ID" value="cds.evm.model.02.1553"/>
    <property type="gene ID" value="evm.TU.02.1553"/>
</dbReference>
<dbReference type="EMBL" id="UZAU01000206">
    <property type="status" value="NOT_ANNOTATED_CDS"/>
    <property type="molecule type" value="Genomic_DNA"/>
</dbReference>
<dbReference type="AlphaFoldDB" id="A0A803NU29"/>